<accession>A0AAU9JFW5</accession>
<comment type="caution">
    <text evidence="2">The sequence shown here is derived from an EMBL/GenBank/DDBJ whole genome shotgun (WGS) entry which is preliminary data.</text>
</comment>
<name>A0AAU9JFW5_9CILI</name>
<sequence length="465" mass="55967">MMENSKQSEPNEANLLYEKIFNTENQEIDPNEILKHLDININDLEEKPLSYFQNDQKIKELAELRLEHYNRKRLAKLKKIYEFLHRKKSRSSSFISHTVNISTFSLSEIEHSNDFSFITEKNPTQRSYLGETNEQKLEWINQNNKRRKDAANKAIKLILHNQIDILEKLKRKDKRSKDHILTQIEEAKKKKKKHKRLENSNKRDRSADAIIDNFSFESKTPTPIADRSLKRTPKTNLISYREDLIEKEIEEKLRAFEAKMIKARERCQSYYKEKIQSKPKRSISELRNRNDAENQKKIIYEFQKPRIKSTRDEHYFEKIKEYRSSKNDEKKVKSLHHIEKLKEEQILIEKAAIEKEKKIKEKIEKRNEKQAIHNEIYKEKNRLLMEDAAENRKKQEKIEEMRSKKIIENHIKGLEKINARKRINDLMEVEARERDFSLIEEHIKNKYEAFQHISKVYSKNLKILA</sequence>
<keyword evidence="3" id="KW-1185">Reference proteome</keyword>
<evidence type="ECO:0000313" key="2">
    <source>
        <dbReference type="EMBL" id="CAG9322444.1"/>
    </source>
</evidence>
<proteinExistence type="predicted"/>
<protein>
    <submittedName>
        <fullName evidence="2">Uncharacterized protein</fullName>
    </submittedName>
</protein>
<reference evidence="2" key="1">
    <citation type="submission" date="2021-09" db="EMBL/GenBank/DDBJ databases">
        <authorList>
            <consortium name="AG Swart"/>
            <person name="Singh M."/>
            <person name="Singh A."/>
            <person name="Seah K."/>
            <person name="Emmerich C."/>
        </authorList>
    </citation>
    <scope>NUCLEOTIDE SEQUENCE</scope>
    <source>
        <strain evidence="2">ATCC30299</strain>
    </source>
</reference>
<dbReference type="Proteomes" id="UP001162131">
    <property type="component" value="Unassembled WGS sequence"/>
</dbReference>
<evidence type="ECO:0000313" key="3">
    <source>
        <dbReference type="Proteomes" id="UP001162131"/>
    </source>
</evidence>
<dbReference type="EMBL" id="CAJZBQ010000032">
    <property type="protein sequence ID" value="CAG9322444.1"/>
    <property type="molecule type" value="Genomic_DNA"/>
</dbReference>
<organism evidence="2 3">
    <name type="scientific">Blepharisma stoltei</name>
    <dbReference type="NCBI Taxonomy" id="1481888"/>
    <lineage>
        <taxon>Eukaryota</taxon>
        <taxon>Sar</taxon>
        <taxon>Alveolata</taxon>
        <taxon>Ciliophora</taxon>
        <taxon>Postciliodesmatophora</taxon>
        <taxon>Heterotrichea</taxon>
        <taxon>Heterotrichida</taxon>
        <taxon>Blepharismidae</taxon>
        <taxon>Blepharisma</taxon>
    </lineage>
</organism>
<evidence type="ECO:0000256" key="1">
    <source>
        <dbReference type="SAM" id="Coils"/>
    </source>
</evidence>
<keyword evidence="1" id="KW-0175">Coiled coil</keyword>
<gene>
    <name evidence="2" type="ORF">BSTOLATCC_MIC31577</name>
</gene>
<dbReference type="AlphaFoldDB" id="A0AAU9JFW5"/>
<feature type="coiled-coil region" evidence="1">
    <location>
        <begin position="246"/>
        <end position="273"/>
    </location>
</feature>
<feature type="coiled-coil region" evidence="1">
    <location>
        <begin position="341"/>
        <end position="404"/>
    </location>
</feature>